<evidence type="ECO:0008006" key="3">
    <source>
        <dbReference type="Google" id="ProtNLM"/>
    </source>
</evidence>
<keyword evidence="2" id="KW-1185">Reference proteome</keyword>
<evidence type="ECO:0000313" key="1">
    <source>
        <dbReference type="EMBL" id="KZS42528.1"/>
    </source>
</evidence>
<dbReference type="AlphaFoldDB" id="A0A162DM71"/>
<accession>A0A162DM71</accession>
<evidence type="ECO:0000313" key="2">
    <source>
        <dbReference type="Proteomes" id="UP000076715"/>
    </source>
</evidence>
<dbReference type="Proteomes" id="UP000076715">
    <property type="component" value="Unassembled WGS sequence"/>
</dbReference>
<comment type="caution">
    <text evidence="1">The sequence shown here is derived from an EMBL/GenBank/DDBJ whole genome shotgun (WGS) entry which is preliminary data.</text>
</comment>
<gene>
    <name evidence="1" type="ORF">AWE51_03545</name>
</gene>
<proteinExistence type="predicted"/>
<reference evidence="1 2" key="1">
    <citation type="submission" date="2016-01" db="EMBL/GenBank/DDBJ databases">
        <title>The draft genome sequence of Aquimarina sp. RZW4-3-2.</title>
        <authorList>
            <person name="Wang Y."/>
        </authorList>
    </citation>
    <scope>NUCLEOTIDE SEQUENCE [LARGE SCALE GENOMIC DNA]</scope>
    <source>
        <strain evidence="1 2">RZW4-3-2</strain>
    </source>
</reference>
<sequence length="60" mass="7190">MELMEIIDKDEKIHYINPSHISAICEIDNQCKINLMGQDYMLTKKSMKEVKIQLMSFRHY</sequence>
<dbReference type="EMBL" id="LQRT01000002">
    <property type="protein sequence ID" value="KZS42528.1"/>
    <property type="molecule type" value="Genomic_DNA"/>
</dbReference>
<protein>
    <recommendedName>
        <fullName evidence="3">HTH LytTR-type domain-containing protein</fullName>
    </recommendedName>
</protein>
<dbReference type="STRING" id="1642818.AWE51_03545"/>
<name>A0A162DM71_9FLAO</name>
<organism evidence="1 2">
    <name type="scientific">Aquimarina aggregata</name>
    <dbReference type="NCBI Taxonomy" id="1642818"/>
    <lineage>
        <taxon>Bacteria</taxon>
        <taxon>Pseudomonadati</taxon>
        <taxon>Bacteroidota</taxon>
        <taxon>Flavobacteriia</taxon>
        <taxon>Flavobacteriales</taxon>
        <taxon>Flavobacteriaceae</taxon>
        <taxon>Aquimarina</taxon>
    </lineage>
</organism>